<dbReference type="GO" id="GO:0009037">
    <property type="term" value="F:tyrosine-based site-specific recombinase activity"/>
    <property type="evidence" value="ECO:0007669"/>
    <property type="project" value="UniProtKB-UniRule"/>
</dbReference>
<keyword evidence="9 11" id="KW-0233">DNA recombination</keyword>
<dbReference type="NCBIfam" id="TIGR02225">
    <property type="entry name" value="recomb_XerD"/>
    <property type="match status" value="1"/>
</dbReference>
<evidence type="ECO:0000256" key="10">
    <source>
        <dbReference type="ARBA" id="ARBA00023306"/>
    </source>
</evidence>
<dbReference type="GO" id="GO:0051301">
    <property type="term" value="P:cell division"/>
    <property type="evidence" value="ECO:0007669"/>
    <property type="project" value="UniProtKB-KW"/>
</dbReference>
<proteinExistence type="inferred from homology"/>
<sequence>MTMLDQPGKGQLDAFINYLTLERNFSPNTKNSYTNDLHRYLCWMQEKGTTTDDINPEDIRAFLRELSKTGLEARSLARNISAIRSLHKFLAAEKQGRNNPSTDIRQPKLPGKLPESLTHDEVFRLLEAPLNFQPQPKQWLRDKALLEFLYATGARVTELCETTQLNCYFEEGFIRIFGKGSKERLVPVGSSAVKWIHRYQQEARPLLAGPQAQDHLFLNSRGKKLSRMGIFNIVRDYSVAAGIVKPVSPHTLRHTFATHLLEGGADLRAVQEMLGHSSIMATQIYTHVDRKFLKEVHKTFHPRG</sequence>
<keyword evidence="15" id="KW-1185">Reference proteome</keyword>
<feature type="active site" description="O-(3'-phospho-DNA)-tyrosine intermediate" evidence="11">
    <location>
        <position position="285"/>
    </location>
</feature>
<dbReference type="InterPro" id="IPR004107">
    <property type="entry name" value="Integrase_SAM-like_N"/>
</dbReference>
<protein>
    <recommendedName>
        <fullName evidence="3 11">Tyrosine recombinase XerD</fullName>
    </recommendedName>
</protein>
<evidence type="ECO:0000259" key="13">
    <source>
        <dbReference type="PROSITE" id="PS51900"/>
    </source>
</evidence>
<dbReference type="GO" id="GO:0005737">
    <property type="term" value="C:cytoplasm"/>
    <property type="evidence" value="ECO:0007669"/>
    <property type="project" value="UniProtKB-SubCell"/>
</dbReference>
<dbReference type="AlphaFoldDB" id="A0A5C4RY57"/>
<feature type="active site" evidence="11">
    <location>
        <position position="253"/>
    </location>
</feature>
<evidence type="ECO:0000256" key="1">
    <source>
        <dbReference type="ARBA" id="ARBA00004496"/>
    </source>
</evidence>
<name>A0A5C4RY57_PROVB</name>
<dbReference type="PANTHER" id="PTHR30349">
    <property type="entry name" value="PHAGE INTEGRASE-RELATED"/>
    <property type="match status" value="1"/>
</dbReference>
<feature type="domain" description="Core-binding (CB)" evidence="13">
    <location>
        <begin position="6"/>
        <end position="91"/>
    </location>
</feature>
<dbReference type="GO" id="GO:0003677">
    <property type="term" value="F:DNA binding"/>
    <property type="evidence" value="ECO:0007669"/>
    <property type="project" value="UniProtKB-UniRule"/>
</dbReference>
<comment type="caution">
    <text evidence="14">The sequence shown here is derived from an EMBL/GenBank/DDBJ whole genome shotgun (WGS) entry which is preliminary data.</text>
</comment>
<dbReference type="Pfam" id="PF02899">
    <property type="entry name" value="Phage_int_SAM_1"/>
    <property type="match status" value="1"/>
</dbReference>
<dbReference type="CDD" id="cd00798">
    <property type="entry name" value="INT_XerDC_C"/>
    <property type="match status" value="1"/>
</dbReference>
<evidence type="ECO:0000256" key="6">
    <source>
        <dbReference type="ARBA" id="ARBA00022829"/>
    </source>
</evidence>
<dbReference type="InterPro" id="IPR011010">
    <property type="entry name" value="DNA_brk_join_enz"/>
</dbReference>
<dbReference type="HAMAP" id="MF_01807">
    <property type="entry name" value="Recomb_XerD"/>
    <property type="match status" value="1"/>
</dbReference>
<evidence type="ECO:0000256" key="11">
    <source>
        <dbReference type="HAMAP-Rule" id="MF_01807"/>
    </source>
</evidence>
<reference evidence="14 15" key="1">
    <citation type="submission" date="2019-05" db="EMBL/GenBank/DDBJ databases">
        <title>Draft Whole-Genome sequence of the green sulfur bacterium Prosthecochloris vibrioformis DSM 260.</title>
        <authorList>
            <person name="Meyer T.E."/>
            <person name="Kyndt J.A."/>
        </authorList>
    </citation>
    <scope>NUCLEOTIDE SEQUENCE [LARGE SCALE GENOMIC DNA]</scope>
    <source>
        <strain evidence="14 15">DSM 260</strain>
    </source>
</reference>
<dbReference type="InterPro" id="IPR011932">
    <property type="entry name" value="Recomb_XerD"/>
</dbReference>
<dbReference type="SUPFAM" id="SSF56349">
    <property type="entry name" value="DNA breaking-rejoining enzymes"/>
    <property type="match status" value="1"/>
</dbReference>
<feature type="active site" evidence="11">
    <location>
        <position position="250"/>
    </location>
</feature>
<comment type="subcellular location">
    <subcellularLocation>
        <location evidence="1 11">Cytoplasm</location>
    </subcellularLocation>
</comment>
<dbReference type="InterPro" id="IPR002104">
    <property type="entry name" value="Integrase_catalytic"/>
</dbReference>
<dbReference type="NCBIfam" id="NF001399">
    <property type="entry name" value="PRK00283.1"/>
    <property type="match status" value="1"/>
</dbReference>
<dbReference type="InterPro" id="IPR050090">
    <property type="entry name" value="Tyrosine_recombinase_XerCD"/>
</dbReference>
<evidence type="ECO:0000259" key="12">
    <source>
        <dbReference type="PROSITE" id="PS51898"/>
    </source>
</evidence>
<evidence type="ECO:0000256" key="9">
    <source>
        <dbReference type="ARBA" id="ARBA00023172"/>
    </source>
</evidence>
<dbReference type="RefSeq" id="WP_068867544.1">
    <property type="nucleotide sequence ID" value="NZ_VDCI01000007.1"/>
</dbReference>
<dbReference type="GO" id="GO:0007059">
    <property type="term" value="P:chromosome segregation"/>
    <property type="evidence" value="ECO:0007669"/>
    <property type="project" value="UniProtKB-UniRule"/>
</dbReference>
<comment type="subunit">
    <text evidence="11">Forms a cyclic heterotetrameric complex composed of two molecules of XerC and two molecules of XerD.</text>
</comment>
<dbReference type="Gene3D" id="1.10.150.130">
    <property type="match status" value="1"/>
</dbReference>
<keyword evidence="10 11" id="KW-0131">Cell cycle</keyword>
<evidence type="ECO:0000256" key="4">
    <source>
        <dbReference type="ARBA" id="ARBA00022490"/>
    </source>
</evidence>
<keyword evidence="5 11" id="KW-0132">Cell division</keyword>
<keyword evidence="7 11" id="KW-0229">DNA integration</keyword>
<dbReference type="PROSITE" id="PS51898">
    <property type="entry name" value="TYR_RECOMBINASE"/>
    <property type="match status" value="1"/>
</dbReference>
<keyword evidence="6 11" id="KW-0159">Chromosome partition</keyword>
<comment type="similarity">
    <text evidence="2 11">Belongs to the 'phage' integrase family. XerD subfamily.</text>
</comment>
<dbReference type="GO" id="GO:0006313">
    <property type="term" value="P:DNA transposition"/>
    <property type="evidence" value="ECO:0007669"/>
    <property type="project" value="UniProtKB-UniRule"/>
</dbReference>
<dbReference type="InterPro" id="IPR023009">
    <property type="entry name" value="Tyrosine_recombinase_XerC/XerD"/>
</dbReference>
<evidence type="ECO:0000256" key="3">
    <source>
        <dbReference type="ARBA" id="ARBA00015810"/>
    </source>
</evidence>
<evidence type="ECO:0000256" key="2">
    <source>
        <dbReference type="ARBA" id="ARBA00010450"/>
    </source>
</evidence>
<evidence type="ECO:0000256" key="7">
    <source>
        <dbReference type="ARBA" id="ARBA00022908"/>
    </source>
</evidence>
<evidence type="ECO:0000313" key="15">
    <source>
        <dbReference type="Proteomes" id="UP000309544"/>
    </source>
</evidence>
<dbReference type="Gene3D" id="1.10.443.10">
    <property type="entry name" value="Intergrase catalytic core"/>
    <property type="match status" value="1"/>
</dbReference>
<feature type="active site" evidence="11">
    <location>
        <position position="179"/>
    </location>
</feature>
<comment type="function">
    <text evidence="11">Site-specific tyrosine recombinase, which acts by catalyzing the cutting and rejoining of the recombining DNA molecules. The XerC-XerD complex is essential to convert dimers of the bacterial chromosome into monomers to permit their segregation at cell division. It also contributes to the segregational stability of plasmids.</text>
</comment>
<keyword evidence="4 11" id="KW-0963">Cytoplasm</keyword>
<dbReference type="PANTHER" id="PTHR30349:SF81">
    <property type="entry name" value="TYROSINE RECOMBINASE XERC"/>
    <property type="match status" value="1"/>
</dbReference>
<dbReference type="HAMAP" id="MF_01808">
    <property type="entry name" value="Recomb_XerC_XerD"/>
    <property type="match status" value="1"/>
</dbReference>
<dbReference type="Pfam" id="PF00589">
    <property type="entry name" value="Phage_integrase"/>
    <property type="match status" value="1"/>
</dbReference>
<feature type="active site" evidence="11">
    <location>
        <position position="155"/>
    </location>
</feature>
<evidence type="ECO:0000256" key="5">
    <source>
        <dbReference type="ARBA" id="ARBA00022618"/>
    </source>
</evidence>
<dbReference type="InterPro" id="IPR013762">
    <property type="entry name" value="Integrase-like_cat_sf"/>
</dbReference>
<dbReference type="InterPro" id="IPR010998">
    <property type="entry name" value="Integrase_recombinase_N"/>
</dbReference>
<feature type="active site" evidence="11">
    <location>
        <position position="276"/>
    </location>
</feature>
<keyword evidence="8 11" id="KW-0238">DNA-binding</keyword>
<dbReference type="InterPro" id="IPR044068">
    <property type="entry name" value="CB"/>
</dbReference>
<gene>
    <name evidence="11 14" type="primary">xerD</name>
    <name evidence="14" type="ORF">FGF68_08265</name>
</gene>
<evidence type="ECO:0000313" key="14">
    <source>
        <dbReference type="EMBL" id="TNJ36223.1"/>
    </source>
</evidence>
<dbReference type="EMBL" id="VDCI01000007">
    <property type="protein sequence ID" value="TNJ36223.1"/>
    <property type="molecule type" value="Genomic_DNA"/>
</dbReference>
<feature type="domain" description="Tyr recombinase" evidence="12">
    <location>
        <begin position="112"/>
        <end position="298"/>
    </location>
</feature>
<dbReference type="Proteomes" id="UP000309544">
    <property type="component" value="Unassembled WGS sequence"/>
</dbReference>
<dbReference type="PROSITE" id="PS51900">
    <property type="entry name" value="CB"/>
    <property type="match status" value="1"/>
</dbReference>
<organism evidence="14 15">
    <name type="scientific">Prosthecochloris vibrioformis</name>
    <name type="common">Chlorobium vibrioforme</name>
    <dbReference type="NCBI Taxonomy" id="1098"/>
    <lineage>
        <taxon>Bacteria</taxon>
        <taxon>Pseudomonadati</taxon>
        <taxon>Chlorobiota</taxon>
        <taxon>Chlorobiia</taxon>
        <taxon>Chlorobiales</taxon>
        <taxon>Chlorobiaceae</taxon>
        <taxon>Prosthecochloris</taxon>
    </lineage>
</organism>
<accession>A0A5C4RY57</accession>
<evidence type="ECO:0000256" key="8">
    <source>
        <dbReference type="ARBA" id="ARBA00023125"/>
    </source>
</evidence>